<feature type="transmembrane region" description="Helical" evidence="9">
    <location>
        <begin position="348"/>
        <end position="368"/>
    </location>
</feature>
<evidence type="ECO:0000313" key="11">
    <source>
        <dbReference type="Proteomes" id="UP000268321"/>
    </source>
</evidence>
<dbReference type="InterPro" id="IPR004648">
    <property type="entry name" value="Oligpept_transpt"/>
</dbReference>
<dbReference type="GO" id="GO:0016020">
    <property type="term" value="C:membrane"/>
    <property type="evidence" value="ECO:0007669"/>
    <property type="project" value="UniProtKB-SubCell"/>
</dbReference>
<keyword evidence="4 9" id="KW-0812">Transmembrane</keyword>
<evidence type="ECO:0000256" key="8">
    <source>
        <dbReference type="ARBA" id="ARBA00023136"/>
    </source>
</evidence>
<name>A0A4V1J3M8_9ASCO</name>
<organism evidence="10 11">
    <name type="scientific">Metschnikowia bicuspidata</name>
    <dbReference type="NCBI Taxonomy" id="27322"/>
    <lineage>
        <taxon>Eukaryota</taxon>
        <taxon>Fungi</taxon>
        <taxon>Dikarya</taxon>
        <taxon>Ascomycota</taxon>
        <taxon>Saccharomycotina</taxon>
        <taxon>Pichiomycetes</taxon>
        <taxon>Metschnikowiaceae</taxon>
        <taxon>Metschnikowia</taxon>
    </lineage>
</organism>
<feature type="transmembrane region" description="Helical" evidence="9">
    <location>
        <begin position="574"/>
        <end position="595"/>
    </location>
</feature>
<dbReference type="OrthoDB" id="9986677at2759"/>
<reference evidence="11" key="1">
    <citation type="journal article" date="2018" name="Nat. Microbiol.">
        <title>Leveraging single-cell genomics to expand the fungal tree of life.</title>
        <authorList>
            <person name="Ahrendt S.R."/>
            <person name="Quandt C.A."/>
            <person name="Ciobanu D."/>
            <person name="Clum A."/>
            <person name="Salamov A."/>
            <person name="Andreopoulos B."/>
            <person name="Cheng J.F."/>
            <person name="Woyke T."/>
            <person name="Pelin A."/>
            <person name="Henrissat B."/>
            <person name="Reynolds N.K."/>
            <person name="Benny G.L."/>
            <person name="Smith M.E."/>
            <person name="James T.Y."/>
            <person name="Grigoriev I.V."/>
        </authorList>
    </citation>
    <scope>NUCLEOTIDE SEQUENCE [LARGE SCALE GENOMIC DNA]</scope>
    <source>
        <strain evidence="11">Baker2002</strain>
    </source>
</reference>
<dbReference type="Pfam" id="PF03169">
    <property type="entry name" value="OPT"/>
    <property type="match status" value="2"/>
</dbReference>
<feature type="transmembrane region" description="Helical" evidence="9">
    <location>
        <begin position="635"/>
        <end position="660"/>
    </location>
</feature>
<feature type="transmembrane region" description="Helical" evidence="9">
    <location>
        <begin position="157"/>
        <end position="175"/>
    </location>
</feature>
<dbReference type="EMBL" id="ML004430">
    <property type="protein sequence ID" value="RKP32609.1"/>
    <property type="molecule type" value="Genomic_DNA"/>
</dbReference>
<feature type="transmembrane region" description="Helical" evidence="9">
    <location>
        <begin position="607"/>
        <end position="623"/>
    </location>
</feature>
<evidence type="ECO:0000256" key="6">
    <source>
        <dbReference type="ARBA" id="ARBA00022927"/>
    </source>
</evidence>
<keyword evidence="3" id="KW-0813">Transport</keyword>
<feature type="transmembrane region" description="Helical" evidence="9">
    <location>
        <begin position="538"/>
        <end position="562"/>
    </location>
</feature>
<keyword evidence="8 9" id="KW-0472">Membrane</keyword>
<sequence length="809" mass="92175">MAFEKIQISDDIASKTSETLQAVTSNPMSIDDALDYDSLESLDELPTSVAYLMQKIQKLSSAEAVHILAEFLEEHEVEVNIPSDELDYIHRLVLHGGTNAVHEVADSDAREKYAIFDWDLQERPQAGIIHFHSPYPEVRAVTDAYDDPNMHCETFCVYVLGIVWTAVGVFINNFFFQRHPSIALNTSVVQLLLYPFGVLMSYILPKRKFRVFGHTVNLNPGPWNHKEQMLVTIFYSFYNVVWAGWGYQILLILSTNFLGFGLARIMRKFGVYPTRTIWPSVLPTLALNKTLLQSEPIQIINGWRISSWMTWIAPNNLTLAAITGNQSGLGLNPLTIFDWNVISYNSPLYIESFIGFFCIIAVWCSNYKCTTYLPINSNGLFTNTGTRYRVTNILNDSGFLDPEKYRKYGLPFYTAANLVIYGAFLVIYPFAFIYVTLNDWRHIKASFQGFCRTEISSKSTFEGFDDAYSTSMRNYKELYPVETPVLNVLIEMIFGYELPGNGLALMFLKAMSCNIDGQAPNYITEQKIGRYLRILPRALFRCQILSVLIRSFISLTVINFAIDNIDGYCTHTQLQRFTCPGARTFYASLIFWGVIGPKKTFNGLYPIMKWCFLIGVLLAPYLGHYKLVRYFHSTLFIGGLLIYAPYNLSYFTPGLIVAFFFMHVIKKRYLTWFKNVLIFITVHCKFVNLSWWGNNVKNKGLDYAATSLLDGALDNAVIITLFRDVEYIESAILMMRINVLVRIDGLGSICSLANTFNKSLLICLTLTLSMINVMDVNVVSRIRKLVSWKPVNKLEKILFSTSGSSSRDA</sequence>
<dbReference type="GO" id="GO:0035673">
    <property type="term" value="F:oligopeptide transmembrane transporter activity"/>
    <property type="evidence" value="ECO:0007669"/>
    <property type="project" value="InterPro"/>
</dbReference>
<evidence type="ECO:0000256" key="7">
    <source>
        <dbReference type="ARBA" id="ARBA00022989"/>
    </source>
</evidence>
<keyword evidence="6" id="KW-0653">Protein transport</keyword>
<evidence type="ECO:0000256" key="5">
    <source>
        <dbReference type="ARBA" id="ARBA00022856"/>
    </source>
</evidence>
<comment type="similarity">
    <text evidence="2">Belongs to the oligopeptide OPT transporter family.</text>
</comment>
<dbReference type="AlphaFoldDB" id="A0A4V1J3M8"/>
<accession>A0A4V1J3M8</accession>
<evidence type="ECO:0000313" key="10">
    <source>
        <dbReference type="EMBL" id="RKP32609.1"/>
    </source>
</evidence>
<feature type="transmembrane region" description="Helical" evidence="9">
    <location>
        <begin position="182"/>
        <end position="204"/>
    </location>
</feature>
<protein>
    <submittedName>
        <fullName evidence="10">Small oligopeptide transporter</fullName>
    </submittedName>
</protein>
<dbReference type="PANTHER" id="PTHR22601">
    <property type="entry name" value="ISP4 LIKE PROTEIN"/>
    <property type="match status" value="1"/>
</dbReference>
<comment type="subcellular location">
    <subcellularLocation>
        <location evidence="1">Membrane</location>
        <topology evidence="1">Multi-pass membrane protein</topology>
    </subcellularLocation>
</comment>
<keyword evidence="7 9" id="KW-1133">Transmembrane helix</keyword>
<keyword evidence="11" id="KW-1185">Reference proteome</keyword>
<evidence type="ECO:0000256" key="2">
    <source>
        <dbReference type="ARBA" id="ARBA00008807"/>
    </source>
</evidence>
<evidence type="ECO:0000256" key="9">
    <source>
        <dbReference type="SAM" id="Phobius"/>
    </source>
</evidence>
<feature type="transmembrane region" description="Helical" evidence="9">
    <location>
        <begin position="245"/>
        <end position="265"/>
    </location>
</feature>
<gene>
    <name evidence="10" type="ORF">METBISCDRAFT_29499</name>
</gene>
<feature type="transmembrane region" description="Helical" evidence="9">
    <location>
        <begin position="418"/>
        <end position="437"/>
    </location>
</feature>
<dbReference type="InterPro" id="IPR004813">
    <property type="entry name" value="OPT"/>
</dbReference>
<evidence type="ECO:0000256" key="4">
    <source>
        <dbReference type="ARBA" id="ARBA00022692"/>
    </source>
</evidence>
<dbReference type="Proteomes" id="UP000268321">
    <property type="component" value="Unassembled WGS sequence"/>
</dbReference>
<evidence type="ECO:0000256" key="1">
    <source>
        <dbReference type="ARBA" id="ARBA00004141"/>
    </source>
</evidence>
<keyword evidence="5" id="KW-0571">Peptide transport</keyword>
<evidence type="ECO:0000256" key="3">
    <source>
        <dbReference type="ARBA" id="ARBA00022448"/>
    </source>
</evidence>
<dbReference type="GO" id="GO:0015031">
    <property type="term" value="P:protein transport"/>
    <property type="evidence" value="ECO:0007669"/>
    <property type="project" value="UniProtKB-KW"/>
</dbReference>
<proteinExistence type="inferred from homology"/>